<dbReference type="EMBL" id="JAAKFY010000016">
    <property type="protein sequence ID" value="KAF3844163.1"/>
    <property type="molecule type" value="Genomic_DNA"/>
</dbReference>
<sequence>MQKQTERQQEKGEKDNLRALAEFHAQDRRNVERKEIIQRGQRELAGICRNRLIPRHVERDSLQFAIVDMKSSHLPPLFRAGDAAEEPHYDSKNAGEPVHRHSCHHFTHCCLVDSHAVSYDLIKCSTCVKAQGNEDLFLYSQIMTPQGSALQLWPDQISNVVDVIESKSKTIVKFFCCVLLERFGALGVDPLAVTSPSSMEDVNNPCHDCVLTVLSTHALLQSVRNKYDSIVGSFNREGGATKVKSGIWMEVTDNVNAKDLDTR</sequence>
<evidence type="ECO:0000313" key="1">
    <source>
        <dbReference type="EMBL" id="KAF3844163.1"/>
    </source>
</evidence>
<gene>
    <name evidence="1" type="ORF">F7725_013504</name>
</gene>
<evidence type="ECO:0000313" key="2">
    <source>
        <dbReference type="Proteomes" id="UP000518266"/>
    </source>
</evidence>
<reference evidence="1 2" key="1">
    <citation type="submission" date="2020-03" db="EMBL/GenBank/DDBJ databases">
        <title>Dissostichus mawsoni Genome sequencing and assembly.</title>
        <authorList>
            <person name="Park H."/>
        </authorList>
    </citation>
    <scope>NUCLEOTIDE SEQUENCE [LARGE SCALE GENOMIC DNA]</scope>
    <source>
        <strain evidence="1">DM0001</strain>
        <tissue evidence="1">Muscle</tissue>
    </source>
</reference>
<accession>A0A7J5Y4W9</accession>
<proteinExistence type="predicted"/>
<dbReference type="AlphaFoldDB" id="A0A7J5Y4W9"/>
<keyword evidence="2" id="KW-1185">Reference proteome</keyword>
<comment type="caution">
    <text evidence="1">The sequence shown here is derived from an EMBL/GenBank/DDBJ whole genome shotgun (WGS) entry which is preliminary data.</text>
</comment>
<name>A0A7J5Y4W9_DISMA</name>
<organism evidence="1 2">
    <name type="scientific">Dissostichus mawsoni</name>
    <name type="common">Antarctic cod</name>
    <dbReference type="NCBI Taxonomy" id="36200"/>
    <lineage>
        <taxon>Eukaryota</taxon>
        <taxon>Metazoa</taxon>
        <taxon>Chordata</taxon>
        <taxon>Craniata</taxon>
        <taxon>Vertebrata</taxon>
        <taxon>Euteleostomi</taxon>
        <taxon>Actinopterygii</taxon>
        <taxon>Neopterygii</taxon>
        <taxon>Teleostei</taxon>
        <taxon>Neoteleostei</taxon>
        <taxon>Acanthomorphata</taxon>
        <taxon>Eupercaria</taxon>
        <taxon>Perciformes</taxon>
        <taxon>Notothenioidei</taxon>
        <taxon>Nototheniidae</taxon>
        <taxon>Dissostichus</taxon>
    </lineage>
</organism>
<protein>
    <submittedName>
        <fullName evidence="1">Uncharacterized protein</fullName>
    </submittedName>
</protein>
<dbReference type="Proteomes" id="UP000518266">
    <property type="component" value="Unassembled WGS sequence"/>
</dbReference>
<dbReference type="OrthoDB" id="8961517at2759"/>